<name>A0AAV5SD60_9BILA</name>
<protein>
    <submittedName>
        <fullName evidence="1">Uncharacterized protein</fullName>
    </submittedName>
</protein>
<dbReference type="AlphaFoldDB" id="A0AAV5SD60"/>
<evidence type="ECO:0000313" key="1">
    <source>
        <dbReference type="EMBL" id="GMS81312.1"/>
    </source>
</evidence>
<reference evidence="1" key="1">
    <citation type="submission" date="2023-10" db="EMBL/GenBank/DDBJ databases">
        <title>Genome assembly of Pristionchus species.</title>
        <authorList>
            <person name="Yoshida K."/>
            <person name="Sommer R.J."/>
        </authorList>
    </citation>
    <scope>NUCLEOTIDE SEQUENCE</scope>
    <source>
        <strain evidence="1">RS0144</strain>
    </source>
</reference>
<dbReference type="EMBL" id="BTSX01000001">
    <property type="protein sequence ID" value="GMS81312.1"/>
    <property type="molecule type" value="Genomic_DNA"/>
</dbReference>
<sequence>MRSIEKDQSLNSVGSIALLQHARHLEHDAGTIRVADESVGADRLDLPHLLDVSTGNRLDRVLRDILRQLEAVRGEVAATHHIAEWRGNSLNRMSEESDRSILHVVALHHHIARIEIVDVDSHLEDVSQLLLQMLSRVLRRLELALLNHVQFCALKGSACSAALSERLQLLQRKRANILHGDNDVVVALERLLDLHSHERIEAEIAQVRVEIQRRDVVHAEDVRDDLHEVAATRSSSLLVSDVCPDVGRDDGMVPREEQVQGREAGRHALRKGAADHRVVVAHVLQNDTDVTDGSPLDGDARKAVTTTRLDHPLHRGVGPSVVCLTGVSAARYDGREDDEP</sequence>
<accession>A0AAV5SD60</accession>
<organism evidence="1 2">
    <name type="scientific">Pristionchus entomophagus</name>
    <dbReference type="NCBI Taxonomy" id="358040"/>
    <lineage>
        <taxon>Eukaryota</taxon>
        <taxon>Metazoa</taxon>
        <taxon>Ecdysozoa</taxon>
        <taxon>Nematoda</taxon>
        <taxon>Chromadorea</taxon>
        <taxon>Rhabditida</taxon>
        <taxon>Rhabditina</taxon>
        <taxon>Diplogasteromorpha</taxon>
        <taxon>Diplogasteroidea</taxon>
        <taxon>Neodiplogasteridae</taxon>
        <taxon>Pristionchus</taxon>
    </lineage>
</organism>
<comment type="caution">
    <text evidence="1">The sequence shown here is derived from an EMBL/GenBank/DDBJ whole genome shotgun (WGS) entry which is preliminary data.</text>
</comment>
<evidence type="ECO:0000313" key="2">
    <source>
        <dbReference type="Proteomes" id="UP001432027"/>
    </source>
</evidence>
<proteinExistence type="predicted"/>
<gene>
    <name evidence="1" type="ORF">PENTCL1PPCAC_3487</name>
</gene>
<dbReference type="Proteomes" id="UP001432027">
    <property type="component" value="Unassembled WGS sequence"/>
</dbReference>
<keyword evidence="2" id="KW-1185">Reference proteome</keyword>